<evidence type="ECO:0000259" key="10">
    <source>
        <dbReference type="Pfam" id="PF02880"/>
    </source>
</evidence>
<organism evidence="11 12">
    <name type="scientific">Asanoa iriomotensis</name>
    <dbReference type="NCBI Taxonomy" id="234613"/>
    <lineage>
        <taxon>Bacteria</taxon>
        <taxon>Bacillati</taxon>
        <taxon>Actinomycetota</taxon>
        <taxon>Actinomycetes</taxon>
        <taxon>Micromonosporales</taxon>
        <taxon>Micromonosporaceae</taxon>
        <taxon>Asanoa</taxon>
    </lineage>
</organism>
<protein>
    <submittedName>
        <fullName evidence="11">Phosphomannomutase/phosphoglucomutase</fullName>
    </submittedName>
</protein>
<keyword evidence="4" id="KW-0479">Metal-binding</keyword>
<evidence type="ECO:0000313" key="11">
    <source>
        <dbReference type="EMBL" id="GIF57620.1"/>
    </source>
</evidence>
<evidence type="ECO:0000259" key="7">
    <source>
        <dbReference type="Pfam" id="PF00408"/>
    </source>
</evidence>
<dbReference type="PANTHER" id="PTHR43771:SF1">
    <property type="entry name" value="PHOSPHOMANNOMUTASE"/>
    <property type="match status" value="1"/>
</dbReference>
<evidence type="ECO:0000256" key="4">
    <source>
        <dbReference type="ARBA" id="ARBA00022723"/>
    </source>
</evidence>
<comment type="cofactor">
    <cofactor evidence="1">
        <name>Mg(2+)</name>
        <dbReference type="ChEBI" id="CHEBI:18420"/>
    </cofactor>
</comment>
<keyword evidence="5" id="KW-0460">Magnesium</keyword>
<keyword evidence="12" id="KW-1185">Reference proteome</keyword>
<feature type="domain" description="Alpha-D-phosphohexomutase alpha/beta/alpha" evidence="8">
    <location>
        <begin position="7"/>
        <end position="131"/>
    </location>
</feature>
<gene>
    <name evidence="11" type="primary">manB_1</name>
    <name evidence="11" type="ORF">Air01nite_37150</name>
</gene>
<feature type="domain" description="Alpha-D-phosphohexomutase alpha/beta/alpha" evidence="10">
    <location>
        <begin position="263"/>
        <end position="370"/>
    </location>
</feature>
<evidence type="ECO:0000313" key="12">
    <source>
        <dbReference type="Proteomes" id="UP000624325"/>
    </source>
</evidence>
<dbReference type="Pfam" id="PF02879">
    <property type="entry name" value="PGM_PMM_II"/>
    <property type="match status" value="1"/>
</dbReference>
<feature type="domain" description="Alpha-D-phosphohexomutase C-terminal" evidence="7">
    <location>
        <begin position="375"/>
        <end position="448"/>
    </location>
</feature>
<evidence type="ECO:0000256" key="3">
    <source>
        <dbReference type="ARBA" id="ARBA00022553"/>
    </source>
</evidence>
<dbReference type="SUPFAM" id="SSF55957">
    <property type="entry name" value="Phosphoglucomutase, C-terminal domain"/>
    <property type="match status" value="1"/>
</dbReference>
<dbReference type="InterPro" id="IPR005846">
    <property type="entry name" value="A-D-PHexomutase_a/b/a-III"/>
</dbReference>
<evidence type="ECO:0000256" key="5">
    <source>
        <dbReference type="ARBA" id="ARBA00022842"/>
    </source>
</evidence>
<dbReference type="Proteomes" id="UP000624325">
    <property type="component" value="Unassembled WGS sequence"/>
</dbReference>
<comment type="similarity">
    <text evidence="2">Belongs to the phosphohexose mutase family.</text>
</comment>
<sequence>MQDLGKLIKAYDIRGTVPDQFNEGLARQIGAAFAEWTGADTIVTVRDMRPSSPGLAAAFAEGATSRGVNVIDAGLGSTDLMYFASGHLGVPGAVFTASHNPAQYNGIKLCRAGAAPVGQDTGLRAIRTMIEHGIGAGNGTPGTVSKLDLLGDYARHLRGLVDLSGIRPLKIVVDAANGMGGHVVPAVLGDALLPALPLSIVPMYFDLDGTFPNHEANPIDPANLVDLQKAVVEHGADAGLAFDGDADRCFLIDQNGDPVPPSAIVGLIATRELARDPGAAIVYNVITSQAVPEIVTEAGGTPVRCRVGHSFMKQLMADHDAIFGGEHSGHYYFRDFWRADTGMLAAMHVLAALGGQDRPLSELAGEYTRYAASGEINSQVPDPAATLRSVGATYAATLGAQVDWLDGLTVTYGKLWFNLRPSNTEPMLRLNVEGPDTASVVRLRDEVLAHVRGAVG</sequence>
<dbReference type="InterPro" id="IPR005844">
    <property type="entry name" value="A-D-PHexomutase_a/b/a-I"/>
</dbReference>
<dbReference type="Pfam" id="PF00408">
    <property type="entry name" value="PGM_PMM_IV"/>
    <property type="match status" value="1"/>
</dbReference>
<dbReference type="InterPro" id="IPR005845">
    <property type="entry name" value="A-D-PHexomutase_a/b/a-II"/>
</dbReference>
<dbReference type="PANTHER" id="PTHR43771">
    <property type="entry name" value="PHOSPHOMANNOMUTASE"/>
    <property type="match status" value="1"/>
</dbReference>
<proteinExistence type="inferred from homology"/>
<dbReference type="EMBL" id="BONC01000025">
    <property type="protein sequence ID" value="GIF57620.1"/>
    <property type="molecule type" value="Genomic_DNA"/>
</dbReference>
<dbReference type="InterPro" id="IPR036900">
    <property type="entry name" value="A-D-PHexomutase_C_sf"/>
</dbReference>
<evidence type="ECO:0000259" key="9">
    <source>
        <dbReference type="Pfam" id="PF02879"/>
    </source>
</evidence>
<dbReference type="Gene3D" id="3.30.310.50">
    <property type="entry name" value="Alpha-D-phosphohexomutase, C-terminal domain"/>
    <property type="match status" value="1"/>
</dbReference>
<evidence type="ECO:0000256" key="6">
    <source>
        <dbReference type="ARBA" id="ARBA00023235"/>
    </source>
</evidence>
<dbReference type="InterPro" id="IPR005843">
    <property type="entry name" value="A-D-PHexomutase_C"/>
</dbReference>
<dbReference type="Gene3D" id="3.40.120.10">
    <property type="entry name" value="Alpha-D-Glucose-1,6-Bisphosphate, subunit A, domain 3"/>
    <property type="match status" value="3"/>
</dbReference>
<dbReference type="CDD" id="cd03089">
    <property type="entry name" value="PMM_PGM"/>
    <property type="match status" value="1"/>
</dbReference>
<dbReference type="SUPFAM" id="SSF53738">
    <property type="entry name" value="Phosphoglucomutase, first 3 domains"/>
    <property type="match status" value="3"/>
</dbReference>
<dbReference type="NCBIfam" id="NF007088">
    <property type="entry name" value="PRK09542.1"/>
    <property type="match status" value="1"/>
</dbReference>
<keyword evidence="3" id="KW-0597">Phosphoprotein</keyword>
<evidence type="ECO:0000259" key="8">
    <source>
        <dbReference type="Pfam" id="PF02878"/>
    </source>
</evidence>
<dbReference type="InterPro" id="IPR016055">
    <property type="entry name" value="A-D-PHexomutase_a/b/a-I/II/III"/>
</dbReference>
<keyword evidence="6" id="KW-0413">Isomerase</keyword>
<accession>A0ABQ4C4B9</accession>
<dbReference type="InterPro" id="IPR005841">
    <property type="entry name" value="Alpha-D-phosphohexomutase_SF"/>
</dbReference>
<comment type="caution">
    <text evidence="11">The sequence shown here is derived from an EMBL/GenBank/DDBJ whole genome shotgun (WGS) entry which is preliminary data.</text>
</comment>
<dbReference type="RefSeq" id="WP_203703999.1">
    <property type="nucleotide sequence ID" value="NZ_BAAALU010000019.1"/>
</dbReference>
<feature type="domain" description="Alpha-D-phosphohexomutase alpha/beta/alpha" evidence="9">
    <location>
        <begin position="152"/>
        <end position="256"/>
    </location>
</feature>
<name>A0ABQ4C4B9_9ACTN</name>
<reference evidence="11 12" key="1">
    <citation type="submission" date="2021-01" db="EMBL/GenBank/DDBJ databases">
        <title>Whole genome shotgun sequence of Asanoa iriomotensis NBRC 100142.</title>
        <authorList>
            <person name="Komaki H."/>
            <person name="Tamura T."/>
        </authorList>
    </citation>
    <scope>NUCLEOTIDE SEQUENCE [LARGE SCALE GENOMIC DNA]</scope>
    <source>
        <strain evidence="11 12">NBRC 100142</strain>
    </source>
</reference>
<dbReference type="PRINTS" id="PR00509">
    <property type="entry name" value="PGMPMM"/>
</dbReference>
<dbReference type="Pfam" id="PF02878">
    <property type="entry name" value="PGM_PMM_I"/>
    <property type="match status" value="1"/>
</dbReference>
<evidence type="ECO:0000256" key="2">
    <source>
        <dbReference type="ARBA" id="ARBA00010231"/>
    </source>
</evidence>
<dbReference type="Pfam" id="PF02880">
    <property type="entry name" value="PGM_PMM_III"/>
    <property type="match status" value="1"/>
</dbReference>
<evidence type="ECO:0000256" key="1">
    <source>
        <dbReference type="ARBA" id="ARBA00001946"/>
    </source>
</evidence>